<feature type="transmembrane region" description="Helical" evidence="1">
    <location>
        <begin position="32"/>
        <end position="53"/>
    </location>
</feature>
<evidence type="ECO:0000313" key="3">
    <source>
        <dbReference type="Proteomes" id="UP000571324"/>
    </source>
</evidence>
<protein>
    <submittedName>
        <fullName evidence="2">ENV1 protein</fullName>
    </submittedName>
</protein>
<proteinExistence type="predicted"/>
<sequence>SYITKKHDYWRRRKDREKSQTWYESWLNQSPWLTTLLSTIAGPLFLLILRLTLGPCIFNRLITIVRGRLEAANLMLICAKYEPLEPDLEMSPKELQRFNEQN</sequence>
<organism evidence="2 3">
    <name type="scientific">Origma solitaria</name>
    <dbReference type="NCBI Taxonomy" id="720586"/>
    <lineage>
        <taxon>Eukaryota</taxon>
        <taxon>Metazoa</taxon>
        <taxon>Chordata</taxon>
        <taxon>Craniata</taxon>
        <taxon>Vertebrata</taxon>
        <taxon>Euteleostomi</taxon>
        <taxon>Archelosauria</taxon>
        <taxon>Archosauria</taxon>
        <taxon>Dinosauria</taxon>
        <taxon>Saurischia</taxon>
        <taxon>Theropoda</taxon>
        <taxon>Coelurosauria</taxon>
        <taxon>Aves</taxon>
        <taxon>Neognathae</taxon>
        <taxon>Neoaves</taxon>
        <taxon>Telluraves</taxon>
        <taxon>Australaves</taxon>
        <taxon>Passeriformes</taxon>
        <taxon>Meliphagoidea</taxon>
        <taxon>Acanthizidae</taxon>
        <taxon>Origma</taxon>
    </lineage>
</organism>
<dbReference type="OrthoDB" id="9633697at2759"/>
<comment type="caution">
    <text evidence="2">The sequence shown here is derived from an EMBL/GenBank/DDBJ whole genome shotgun (WGS) entry which is preliminary data.</text>
</comment>
<keyword evidence="1" id="KW-0472">Membrane</keyword>
<dbReference type="Pfam" id="PF00429">
    <property type="entry name" value="TLV_coat"/>
    <property type="match status" value="1"/>
</dbReference>
<keyword evidence="1" id="KW-0812">Transmembrane</keyword>
<keyword evidence="1" id="KW-1133">Transmembrane helix</keyword>
<gene>
    <name evidence="2" type="primary">Env1_0</name>
    <name evidence="2" type="ORF">ORISOL_R15718</name>
</gene>
<evidence type="ECO:0000313" key="2">
    <source>
        <dbReference type="EMBL" id="NWV18615.1"/>
    </source>
</evidence>
<dbReference type="AlphaFoldDB" id="A0A7K6CX90"/>
<feature type="non-terminal residue" evidence="2">
    <location>
        <position position="102"/>
    </location>
</feature>
<accession>A0A7K6CX90</accession>
<dbReference type="Proteomes" id="UP000571324">
    <property type="component" value="Unassembled WGS sequence"/>
</dbReference>
<reference evidence="2 3" key="1">
    <citation type="submission" date="2019-09" db="EMBL/GenBank/DDBJ databases">
        <title>Bird 10,000 Genomes (B10K) Project - Family phase.</title>
        <authorList>
            <person name="Zhang G."/>
        </authorList>
    </citation>
    <scope>NUCLEOTIDE SEQUENCE [LARGE SCALE GENOMIC DNA]</scope>
    <source>
        <strain evidence="2">B10K-DU-029-52</strain>
    </source>
</reference>
<keyword evidence="3" id="KW-1185">Reference proteome</keyword>
<name>A0A7K6CX90_9PASS</name>
<dbReference type="EMBL" id="VZRL01001257">
    <property type="protein sequence ID" value="NWV18615.1"/>
    <property type="molecule type" value="Genomic_DNA"/>
</dbReference>
<dbReference type="InterPro" id="IPR018154">
    <property type="entry name" value="TLV/ENV_coat_polyprotein"/>
</dbReference>
<evidence type="ECO:0000256" key="1">
    <source>
        <dbReference type="SAM" id="Phobius"/>
    </source>
</evidence>
<feature type="non-terminal residue" evidence="2">
    <location>
        <position position="1"/>
    </location>
</feature>